<keyword evidence="1" id="KW-1133">Transmembrane helix</keyword>
<feature type="transmembrane region" description="Helical" evidence="1">
    <location>
        <begin position="136"/>
        <end position="160"/>
    </location>
</feature>
<gene>
    <name evidence="2" type="ORF">WR164_04230</name>
</gene>
<reference evidence="2" key="1">
    <citation type="submission" date="2022-07" db="EMBL/GenBank/DDBJ databases">
        <authorList>
            <person name="Kouya T."/>
            <person name="Ishiyama Y."/>
        </authorList>
    </citation>
    <scope>NUCLEOTIDE SEQUENCE</scope>
    <source>
        <strain evidence="2">WR16-4</strain>
    </source>
</reference>
<evidence type="ECO:0000313" key="3">
    <source>
        <dbReference type="Proteomes" id="UP001144204"/>
    </source>
</evidence>
<comment type="caution">
    <text evidence="2">The sequence shown here is derived from an EMBL/GenBank/DDBJ whole genome shotgun (WGS) entry which is preliminary data.</text>
</comment>
<dbReference type="EMBL" id="BRPL01000002">
    <property type="protein sequence ID" value="GLB46444.1"/>
    <property type="molecule type" value="Genomic_DNA"/>
</dbReference>
<dbReference type="AlphaFoldDB" id="A0A9W6AZW5"/>
<feature type="transmembrane region" description="Helical" evidence="1">
    <location>
        <begin position="54"/>
        <end position="72"/>
    </location>
</feature>
<feature type="transmembrane region" description="Helical" evidence="1">
    <location>
        <begin position="224"/>
        <end position="243"/>
    </location>
</feature>
<dbReference type="Proteomes" id="UP001144204">
    <property type="component" value="Unassembled WGS sequence"/>
</dbReference>
<reference evidence="2" key="2">
    <citation type="journal article" date="2023" name="PLoS ONE">
        <title>Philodulcilactobacillus myokoensis gen. nov., sp. nov., a fructophilic, acidophilic, and agar-phobic lactic acid bacterium isolated from fermented vegetable extracts.</title>
        <authorList>
            <person name="Kouya T."/>
            <person name="Ishiyama Y."/>
            <person name="Ohashi S."/>
            <person name="Kumakubo R."/>
            <person name="Yamazaki T."/>
            <person name="Otaki T."/>
        </authorList>
    </citation>
    <scope>NUCLEOTIDE SEQUENCE</scope>
    <source>
        <strain evidence="2">WR16-4</strain>
    </source>
</reference>
<name>A0A9W6AZW5_9LACO</name>
<evidence type="ECO:0000256" key="1">
    <source>
        <dbReference type="SAM" id="Phobius"/>
    </source>
</evidence>
<feature type="transmembrane region" description="Helical" evidence="1">
    <location>
        <begin position="20"/>
        <end position="42"/>
    </location>
</feature>
<evidence type="ECO:0000313" key="2">
    <source>
        <dbReference type="EMBL" id="GLB46444.1"/>
    </source>
</evidence>
<sequence>MLSLLKQEFKTVSGYKATKIIIPLLALYVIIIGIASDATHILMPLQFVQTLGGAGNVISMIMFIAASIWFGANENRSLITKSLEHHSKSQVFIARIFGLALLYIYLLLTALVSTFIVHKLLMRSVHVDSASVEKIMATVVGSILFCLYTSLIIILISNLFKNKWSSISGSIAIMYLFYLVCAILMFLLYFYRFLRFSPFNFLMIQEVFTNPVTHMMTRTYLPGMIKGTITYSIIIFLIDWFVFKVRKFNR</sequence>
<keyword evidence="1" id="KW-0472">Membrane</keyword>
<keyword evidence="3" id="KW-1185">Reference proteome</keyword>
<organism evidence="2 3">
    <name type="scientific">Philodulcilactobacillus myokoensis</name>
    <dbReference type="NCBI Taxonomy" id="2929573"/>
    <lineage>
        <taxon>Bacteria</taxon>
        <taxon>Bacillati</taxon>
        <taxon>Bacillota</taxon>
        <taxon>Bacilli</taxon>
        <taxon>Lactobacillales</taxon>
        <taxon>Lactobacillaceae</taxon>
        <taxon>Philodulcilactobacillus</taxon>
    </lineage>
</organism>
<keyword evidence="1" id="KW-0812">Transmembrane</keyword>
<feature type="transmembrane region" description="Helical" evidence="1">
    <location>
        <begin position="92"/>
        <end position="116"/>
    </location>
</feature>
<proteinExistence type="predicted"/>
<protein>
    <submittedName>
        <fullName evidence="2">Uncharacterized protein</fullName>
    </submittedName>
</protein>
<feature type="transmembrane region" description="Helical" evidence="1">
    <location>
        <begin position="172"/>
        <end position="191"/>
    </location>
</feature>
<accession>A0A9W6AZW5</accession>
<dbReference type="RefSeq" id="WP_286135904.1">
    <property type="nucleotide sequence ID" value="NZ_BRPL01000002.1"/>
</dbReference>